<dbReference type="Proteomes" id="UP001589710">
    <property type="component" value="Unassembled WGS sequence"/>
</dbReference>
<sequence length="133" mass="14933">MSDLGSMSRLDKLRALEEWLDWQLRQTRGRIQQLEAQERQGRQRRAPERQRGGEQGEAPVGKRESGKRRPRTFPDWGITDIGIGTLRSEVHRGDCFAAGKQLRAISREQALAALGDGIQACEVCRPDLVLGAL</sequence>
<organism evidence="2 3">
    <name type="scientific">Streptomyces yanii</name>
    <dbReference type="NCBI Taxonomy" id="78510"/>
    <lineage>
        <taxon>Bacteria</taxon>
        <taxon>Bacillati</taxon>
        <taxon>Actinomycetota</taxon>
        <taxon>Actinomycetes</taxon>
        <taxon>Kitasatosporales</taxon>
        <taxon>Streptomycetaceae</taxon>
        <taxon>Streptomyces</taxon>
    </lineage>
</organism>
<keyword evidence="3" id="KW-1185">Reference proteome</keyword>
<feature type="compositionally biased region" description="Basic and acidic residues" evidence="1">
    <location>
        <begin position="36"/>
        <end position="64"/>
    </location>
</feature>
<dbReference type="InterPro" id="IPR046200">
    <property type="entry name" value="DUF6233"/>
</dbReference>
<name>A0ABV5R224_9ACTN</name>
<dbReference type="RefSeq" id="WP_345516192.1">
    <property type="nucleotide sequence ID" value="NZ_BAAAXD010000035.1"/>
</dbReference>
<comment type="caution">
    <text evidence="2">The sequence shown here is derived from an EMBL/GenBank/DDBJ whole genome shotgun (WGS) entry which is preliminary data.</text>
</comment>
<evidence type="ECO:0000313" key="3">
    <source>
        <dbReference type="Proteomes" id="UP001589710"/>
    </source>
</evidence>
<reference evidence="2 3" key="1">
    <citation type="submission" date="2024-09" db="EMBL/GenBank/DDBJ databases">
        <authorList>
            <person name="Sun Q."/>
            <person name="Mori K."/>
        </authorList>
    </citation>
    <scope>NUCLEOTIDE SEQUENCE [LARGE SCALE GENOMIC DNA]</scope>
    <source>
        <strain evidence="2 3">JCM 3331</strain>
    </source>
</reference>
<protein>
    <submittedName>
        <fullName evidence="2">DUF6233 domain-containing protein</fullName>
    </submittedName>
</protein>
<evidence type="ECO:0000313" key="2">
    <source>
        <dbReference type="EMBL" id="MFB9571901.1"/>
    </source>
</evidence>
<evidence type="ECO:0000256" key="1">
    <source>
        <dbReference type="SAM" id="MobiDB-lite"/>
    </source>
</evidence>
<gene>
    <name evidence="2" type="ORF">ACFFTL_05995</name>
</gene>
<dbReference type="EMBL" id="JBHMCG010000024">
    <property type="protein sequence ID" value="MFB9571901.1"/>
    <property type="molecule type" value="Genomic_DNA"/>
</dbReference>
<proteinExistence type="predicted"/>
<feature type="region of interest" description="Disordered" evidence="1">
    <location>
        <begin position="31"/>
        <end position="76"/>
    </location>
</feature>
<accession>A0ABV5R224</accession>
<dbReference type="Pfam" id="PF19746">
    <property type="entry name" value="DUF6233"/>
    <property type="match status" value="1"/>
</dbReference>